<dbReference type="GO" id="GO:0033389">
    <property type="term" value="P:putrescine biosynthetic process from arginine, via agmatine"/>
    <property type="evidence" value="ECO:0007669"/>
    <property type="project" value="TreeGrafter"/>
</dbReference>
<evidence type="ECO:0000256" key="4">
    <source>
        <dbReference type="ARBA" id="ARBA00023211"/>
    </source>
</evidence>
<organism evidence="6 7">
    <name type="scientific">Dinghuibacter silviterrae</name>
    <dbReference type="NCBI Taxonomy" id="1539049"/>
    <lineage>
        <taxon>Bacteria</taxon>
        <taxon>Pseudomonadati</taxon>
        <taxon>Bacteroidota</taxon>
        <taxon>Chitinophagia</taxon>
        <taxon>Chitinophagales</taxon>
        <taxon>Chitinophagaceae</taxon>
        <taxon>Dinghuibacter</taxon>
    </lineage>
</organism>
<dbReference type="InterPro" id="IPR023696">
    <property type="entry name" value="Ureohydrolase_dom_sf"/>
</dbReference>
<dbReference type="PROSITE" id="PS51409">
    <property type="entry name" value="ARGINASE_2"/>
    <property type="match status" value="1"/>
</dbReference>
<keyword evidence="7" id="KW-1185">Reference proteome</keyword>
<evidence type="ECO:0000256" key="1">
    <source>
        <dbReference type="ARBA" id="ARBA00022723"/>
    </source>
</evidence>
<name>A0A4R8DIH1_9BACT</name>
<evidence type="ECO:0000313" key="6">
    <source>
        <dbReference type="EMBL" id="TDW97298.1"/>
    </source>
</evidence>
<dbReference type="GO" id="GO:0006547">
    <property type="term" value="P:L-histidine metabolic process"/>
    <property type="evidence" value="ECO:0007669"/>
    <property type="project" value="UniProtKB-KW"/>
</dbReference>
<keyword evidence="2" id="KW-0378">Hydrolase</keyword>
<dbReference type="PANTHER" id="PTHR11358">
    <property type="entry name" value="ARGINASE/AGMATINASE"/>
    <property type="match status" value="1"/>
</dbReference>
<dbReference type="Proteomes" id="UP000294498">
    <property type="component" value="Unassembled WGS sequence"/>
</dbReference>
<evidence type="ECO:0000256" key="5">
    <source>
        <dbReference type="PROSITE-ProRule" id="PRU00742"/>
    </source>
</evidence>
<dbReference type="OrthoDB" id="9788689at2"/>
<sequence>MRHFQQYHPTHLQQGTRVRRYETKLGERLRTAGADWKESLAKTPARFVLLGIPEDIGVKANGGTGGTSTAWPAFIDAFLNIQSTDTFSGEEILLLGAFDFSEVSRTIEMNAKNSEEGLQAYRHAVSGVVDEEVEEVIKYVTAAGKIPLVVGGGHNNAYPIIKGAAKGWRQNGKMDRPRLNVLNLDAHADFRIEEGRHSGNAFRYAMNEDFLDRYAVIGLHENYNSQSMMDDLYQNTRIQYTTYEDIFLRGLLSFEQAVQTAMTFAKIGLTGIELDLDAIENVLASAQTPCGINLLQARQYLWMTASELQPAYLHIAEGASQTEDGRRDPTIGKLIAFLVSDFVKAMPA</sequence>
<evidence type="ECO:0000256" key="3">
    <source>
        <dbReference type="ARBA" id="ARBA00022808"/>
    </source>
</evidence>
<keyword evidence="1" id="KW-0479">Metal-binding</keyword>
<evidence type="ECO:0000256" key="2">
    <source>
        <dbReference type="ARBA" id="ARBA00022801"/>
    </source>
</evidence>
<dbReference type="SUPFAM" id="SSF52768">
    <property type="entry name" value="Arginase/deacetylase"/>
    <property type="match status" value="1"/>
</dbReference>
<dbReference type="EMBL" id="SODV01000002">
    <property type="protein sequence ID" value="TDW97298.1"/>
    <property type="molecule type" value="Genomic_DNA"/>
</dbReference>
<dbReference type="Pfam" id="PF00491">
    <property type="entry name" value="Arginase"/>
    <property type="match status" value="1"/>
</dbReference>
<evidence type="ECO:0000313" key="7">
    <source>
        <dbReference type="Proteomes" id="UP000294498"/>
    </source>
</evidence>
<accession>A0A4R8DIH1</accession>
<dbReference type="PANTHER" id="PTHR11358:SF35">
    <property type="entry name" value="FORMIMIDOYLGLUTAMASE"/>
    <property type="match status" value="1"/>
</dbReference>
<comment type="caution">
    <text evidence="6">The sequence shown here is derived from an EMBL/GenBank/DDBJ whole genome shotgun (WGS) entry which is preliminary data.</text>
</comment>
<dbReference type="InterPro" id="IPR006035">
    <property type="entry name" value="Ureohydrolase"/>
</dbReference>
<proteinExistence type="inferred from homology"/>
<protein>
    <submittedName>
        <fullName evidence="6">Formiminoglutamase</fullName>
    </submittedName>
</protein>
<dbReference type="Gene3D" id="3.40.800.10">
    <property type="entry name" value="Ureohydrolase domain"/>
    <property type="match status" value="1"/>
</dbReference>
<keyword evidence="4" id="KW-0464">Manganese</keyword>
<keyword evidence="3" id="KW-0369">Histidine metabolism</keyword>
<dbReference type="AlphaFoldDB" id="A0A4R8DIH1"/>
<dbReference type="GO" id="GO:0008783">
    <property type="term" value="F:agmatinase activity"/>
    <property type="evidence" value="ECO:0007669"/>
    <property type="project" value="TreeGrafter"/>
</dbReference>
<gene>
    <name evidence="6" type="ORF">EDB95_5145</name>
</gene>
<dbReference type="RefSeq" id="WP_133999289.1">
    <property type="nucleotide sequence ID" value="NZ_SODV01000002.1"/>
</dbReference>
<dbReference type="GO" id="GO:0046872">
    <property type="term" value="F:metal ion binding"/>
    <property type="evidence" value="ECO:0007669"/>
    <property type="project" value="UniProtKB-KW"/>
</dbReference>
<reference evidence="6 7" key="1">
    <citation type="submission" date="2019-03" db="EMBL/GenBank/DDBJ databases">
        <title>Genomic Encyclopedia of Type Strains, Phase IV (KMG-IV): sequencing the most valuable type-strain genomes for metagenomic binning, comparative biology and taxonomic classification.</title>
        <authorList>
            <person name="Goeker M."/>
        </authorList>
    </citation>
    <scope>NUCLEOTIDE SEQUENCE [LARGE SCALE GENOMIC DNA]</scope>
    <source>
        <strain evidence="6 7">DSM 100059</strain>
    </source>
</reference>
<comment type="similarity">
    <text evidence="5">Belongs to the arginase family.</text>
</comment>